<dbReference type="EMBL" id="JBHUNF010000004">
    <property type="protein sequence ID" value="MFD2674927.1"/>
    <property type="molecule type" value="Genomic_DNA"/>
</dbReference>
<sequence length="436" mass="46253">MNVPVLRVRTRRIPTPEHLLGYADAKSPIAWLRRDDGLVARGEVWRIDTFGADRFQDAQRQWRELVAAAEVHDEVAVPGSGLVAFGAFAFAASSSTPSTLIVPEYIVGTVGEVSFLTEIQVAADSPAFDDELAGDAPVTAAIPAPHPLGVPATTALHPGHVTEAAHRQAVTEAVARIRTGALAKVVIARDLVGTLTADADRRSVVERLHADYPETWTYCVDGLVGASPEMLGRVIDGAVTARVLAGTMPRHPNADADVRVGEDLLHSPKNREEHKYAIDSALASMSGMRQVATAADDLDGGLTASPEPFLLKLPNVWHLASDIRGTLPEDATVFDLIEALHPTAAVGGTPRDAAMRLIAELEGVDRGRYAGPVGWCSATGDGEWVIALRGAQITGNRVVAMAGGGIVASSDPAEEYAETMPKFRPIVTAFAERESN</sequence>
<evidence type="ECO:0000256" key="2">
    <source>
        <dbReference type="ARBA" id="ARBA00005297"/>
    </source>
</evidence>
<dbReference type="Pfam" id="PF00425">
    <property type="entry name" value="Chorismate_bind"/>
    <property type="match status" value="1"/>
</dbReference>
<protein>
    <recommendedName>
        <fullName evidence="3">isochorismate synthase</fullName>
        <ecNumber evidence="3">5.4.4.2</ecNumber>
    </recommendedName>
    <alternativeName>
        <fullName evidence="5">Isochorismate mutase</fullName>
    </alternativeName>
</protein>
<evidence type="ECO:0000256" key="3">
    <source>
        <dbReference type="ARBA" id="ARBA00012824"/>
    </source>
</evidence>
<dbReference type="SUPFAM" id="SSF56322">
    <property type="entry name" value="ADC synthase"/>
    <property type="match status" value="1"/>
</dbReference>
<dbReference type="Gene3D" id="3.60.120.10">
    <property type="entry name" value="Anthranilate synthase"/>
    <property type="match status" value="1"/>
</dbReference>
<comment type="similarity">
    <text evidence="2">Belongs to the isochorismate synthase family.</text>
</comment>
<evidence type="ECO:0000256" key="5">
    <source>
        <dbReference type="ARBA" id="ARBA00041564"/>
    </source>
</evidence>
<evidence type="ECO:0000259" key="6">
    <source>
        <dbReference type="Pfam" id="PF00425"/>
    </source>
</evidence>
<dbReference type="InterPro" id="IPR004561">
    <property type="entry name" value="IsoChor_synthase"/>
</dbReference>
<gene>
    <name evidence="7" type="ORF">ACFSUQ_06420</name>
</gene>
<dbReference type="InterPro" id="IPR015890">
    <property type="entry name" value="Chorismate_C"/>
</dbReference>
<dbReference type="PANTHER" id="PTHR42839">
    <property type="entry name" value="ISOCHORISMATE SYNTHASE ENTC"/>
    <property type="match status" value="1"/>
</dbReference>
<dbReference type="InterPro" id="IPR005801">
    <property type="entry name" value="ADC_synthase"/>
</dbReference>
<organism evidence="7 8">
    <name type="scientific">Gulosibacter bifidus</name>
    <dbReference type="NCBI Taxonomy" id="272239"/>
    <lineage>
        <taxon>Bacteria</taxon>
        <taxon>Bacillati</taxon>
        <taxon>Actinomycetota</taxon>
        <taxon>Actinomycetes</taxon>
        <taxon>Micrococcales</taxon>
        <taxon>Microbacteriaceae</taxon>
        <taxon>Gulosibacter</taxon>
    </lineage>
</organism>
<evidence type="ECO:0000256" key="4">
    <source>
        <dbReference type="ARBA" id="ARBA00023235"/>
    </source>
</evidence>
<feature type="domain" description="Chorismate-utilising enzyme C-terminal" evidence="6">
    <location>
        <begin position="164"/>
        <end position="422"/>
    </location>
</feature>
<comment type="catalytic activity">
    <reaction evidence="1">
        <text>chorismate = isochorismate</text>
        <dbReference type="Rhea" id="RHEA:18985"/>
        <dbReference type="ChEBI" id="CHEBI:29748"/>
        <dbReference type="ChEBI" id="CHEBI:29780"/>
        <dbReference type="EC" id="5.4.4.2"/>
    </reaction>
</comment>
<reference evidence="8" key="1">
    <citation type="journal article" date="2019" name="Int. J. Syst. Evol. Microbiol.">
        <title>The Global Catalogue of Microorganisms (GCM) 10K type strain sequencing project: providing services to taxonomists for standard genome sequencing and annotation.</title>
        <authorList>
            <consortium name="The Broad Institute Genomics Platform"/>
            <consortium name="The Broad Institute Genome Sequencing Center for Infectious Disease"/>
            <person name="Wu L."/>
            <person name="Ma J."/>
        </authorList>
    </citation>
    <scope>NUCLEOTIDE SEQUENCE [LARGE SCALE GENOMIC DNA]</scope>
    <source>
        <strain evidence="8">TISTR 1511</strain>
    </source>
</reference>
<dbReference type="EC" id="5.4.4.2" evidence="3"/>
<evidence type="ECO:0000256" key="1">
    <source>
        <dbReference type="ARBA" id="ARBA00000799"/>
    </source>
</evidence>
<dbReference type="PANTHER" id="PTHR42839:SF2">
    <property type="entry name" value="ISOCHORISMATE SYNTHASE ENTC"/>
    <property type="match status" value="1"/>
</dbReference>
<proteinExistence type="inferred from homology"/>
<dbReference type="NCBIfam" id="TIGR00543">
    <property type="entry name" value="isochor_syn"/>
    <property type="match status" value="1"/>
</dbReference>
<evidence type="ECO:0000313" key="7">
    <source>
        <dbReference type="EMBL" id="MFD2674927.1"/>
    </source>
</evidence>
<dbReference type="RefSeq" id="WP_245610573.1">
    <property type="nucleotide sequence ID" value="NZ_JBHUNF010000004.1"/>
</dbReference>
<dbReference type="Proteomes" id="UP001597453">
    <property type="component" value="Unassembled WGS sequence"/>
</dbReference>
<keyword evidence="4" id="KW-0413">Isomerase</keyword>
<comment type="caution">
    <text evidence="7">The sequence shown here is derived from an EMBL/GenBank/DDBJ whole genome shotgun (WGS) entry which is preliminary data.</text>
</comment>
<accession>A0ABW5RIM8</accession>
<evidence type="ECO:0000313" key="8">
    <source>
        <dbReference type="Proteomes" id="UP001597453"/>
    </source>
</evidence>
<keyword evidence="8" id="KW-1185">Reference proteome</keyword>
<name>A0ABW5RIM8_9MICO</name>